<gene>
    <name evidence="2" type="ORF">JOQ06_024971</name>
</gene>
<protein>
    <submittedName>
        <fullName evidence="2">Uncharacterized protein</fullName>
    </submittedName>
</protein>
<feature type="region of interest" description="Disordered" evidence="1">
    <location>
        <begin position="1"/>
        <end position="20"/>
    </location>
</feature>
<accession>A0AAD6AUU0</accession>
<sequence length="135" mass="15139">MTEGRIDTERRLHSAKRRSTRGAASVRAGVALMCLPALRQAALSTAVQVETHWMSASIIPSELEALRSSRYEVHILPHLISEEEAEGFCLASQEQNNAALLLTASPTRVQEHRACHDLRQRSWIMRTDQSPIQKL</sequence>
<keyword evidence="3" id="KW-1185">Reference proteome</keyword>
<evidence type="ECO:0000256" key="1">
    <source>
        <dbReference type="SAM" id="MobiDB-lite"/>
    </source>
</evidence>
<comment type="caution">
    <text evidence="2">The sequence shown here is derived from an EMBL/GenBank/DDBJ whole genome shotgun (WGS) entry which is preliminary data.</text>
</comment>
<evidence type="ECO:0000313" key="2">
    <source>
        <dbReference type="EMBL" id="KAJ4930663.1"/>
    </source>
</evidence>
<reference evidence="2" key="1">
    <citation type="submission" date="2022-11" db="EMBL/GenBank/DDBJ databases">
        <title>Chromosome-level genome of Pogonophryne albipinna.</title>
        <authorList>
            <person name="Jo E."/>
        </authorList>
    </citation>
    <scope>NUCLEOTIDE SEQUENCE</scope>
    <source>
        <strain evidence="2">SGF0006</strain>
        <tissue evidence="2">Muscle</tissue>
    </source>
</reference>
<organism evidence="2 3">
    <name type="scientific">Pogonophryne albipinna</name>
    <dbReference type="NCBI Taxonomy" id="1090488"/>
    <lineage>
        <taxon>Eukaryota</taxon>
        <taxon>Metazoa</taxon>
        <taxon>Chordata</taxon>
        <taxon>Craniata</taxon>
        <taxon>Vertebrata</taxon>
        <taxon>Euteleostomi</taxon>
        <taxon>Actinopterygii</taxon>
        <taxon>Neopterygii</taxon>
        <taxon>Teleostei</taxon>
        <taxon>Neoteleostei</taxon>
        <taxon>Acanthomorphata</taxon>
        <taxon>Eupercaria</taxon>
        <taxon>Perciformes</taxon>
        <taxon>Notothenioidei</taxon>
        <taxon>Pogonophryne</taxon>
    </lineage>
</organism>
<feature type="compositionally biased region" description="Basic and acidic residues" evidence="1">
    <location>
        <begin position="1"/>
        <end position="12"/>
    </location>
</feature>
<dbReference type="AlphaFoldDB" id="A0AAD6AUU0"/>
<dbReference type="Proteomes" id="UP001219934">
    <property type="component" value="Unassembled WGS sequence"/>
</dbReference>
<proteinExistence type="predicted"/>
<name>A0AAD6AUU0_9TELE</name>
<evidence type="ECO:0000313" key="3">
    <source>
        <dbReference type="Proteomes" id="UP001219934"/>
    </source>
</evidence>
<dbReference type="EMBL" id="JAPTMU010000015">
    <property type="protein sequence ID" value="KAJ4930663.1"/>
    <property type="molecule type" value="Genomic_DNA"/>
</dbReference>